<feature type="domain" description="Inositol polyphosphate-related phosphatase" evidence="2">
    <location>
        <begin position="3"/>
        <end position="384"/>
    </location>
</feature>
<keyword evidence="4" id="KW-1185">Reference proteome</keyword>
<evidence type="ECO:0000256" key="1">
    <source>
        <dbReference type="SAM" id="MobiDB-lite"/>
    </source>
</evidence>
<dbReference type="PANTHER" id="PTHR11200:SF286">
    <property type="entry name" value="5-PHOSPHATASE, PUTATIVE (AFU_ORTHOLOGUE AFUA_5G07600)-RELATED"/>
    <property type="match status" value="1"/>
</dbReference>
<feature type="region of interest" description="Disordered" evidence="1">
    <location>
        <begin position="381"/>
        <end position="400"/>
    </location>
</feature>
<feature type="compositionally biased region" description="Basic and acidic residues" evidence="1">
    <location>
        <begin position="244"/>
        <end position="255"/>
    </location>
</feature>
<dbReference type="OrthoDB" id="62798at2759"/>
<evidence type="ECO:0000313" key="4">
    <source>
        <dbReference type="Proteomes" id="UP000572817"/>
    </source>
</evidence>
<name>A0A8H4NAU8_9PEZI</name>
<protein>
    <submittedName>
        <fullName evidence="3">Inositol polyphosphate-related phosphatase</fullName>
    </submittedName>
</protein>
<feature type="compositionally biased region" description="Polar residues" evidence="1">
    <location>
        <begin position="257"/>
        <end position="266"/>
    </location>
</feature>
<dbReference type="GO" id="GO:0004439">
    <property type="term" value="F:phosphatidylinositol-4,5-bisphosphate 5-phosphatase activity"/>
    <property type="evidence" value="ECO:0007669"/>
    <property type="project" value="TreeGrafter"/>
</dbReference>
<dbReference type="Proteomes" id="UP000572817">
    <property type="component" value="Unassembled WGS sequence"/>
</dbReference>
<dbReference type="SUPFAM" id="SSF56219">
    <property type="entry name" value="DNase I-like"/>
    <property type="match status" value="1"/>
</dbReference>
<dbReference type="InterPro" id="IPR046985">
    <property type="entry name" value="IP5"/>
</dbReference>
<dbReference type="Pfam" id="PF22669">
    <property type="entry name" value="Exo_endo_phos2"/>
    <property type="match status" value="1"/>
</dbReference>
<dbReference type="InterPro" id="IPR000300">
    <property type="entry name" value="IPPc"/>
</dbReference>
<proteinExistence type="predicted"/>
<feature type="region of interest" description="Disordered" evidence="1">
    <location>
        <begin position="244"/>
        <end position="266"/>
    </location>
</feature>
<dbReference type="Gene3D" id="3.60.10.10">
    <property type="entry name" value="Endonuclease/exonuclease/phosphatase"/>
    <property type="match status" value="1"/>
</dbReference>
<evidence type="ECO:0000313" key="3">
    <source>
        <dbReference type="EMBL" id="KAF4312236.1"/>
    </source>
</evidence>
<dbReference type="EMBL" id="WWBZ02000007">
    <property type="protein sequence ID" value="KAF4312236.1"/>
    <property type="molecule type" value="Genomic_DNA"/>
</dbReference>
<dbReference type="AlphaFoldDB" id="A0A8H4NAU8"/>
<dbReference type="GO" id="GO:0046856">
    <property type="term" value="P:phosphatidylinositol dephosphorylation"/>
    <property type="evidence" value="ECO:0007669"/>
    <property type="project" value="InterPro"/>
</dbReference>
<gene>
    <name evidence="3" type="ORF">GTA08_BOTSDO12377</name>
</gene>
<sequence length="453" mass="49684">MLLYLVSFNLARALVDPHLLGQTLLDGLPKGSLLPDVIVCSLQEVSPIAYSFLGGSYLTPYFDRVATSVRVAARKHADDEDAYRLTILRNVGMTAIMVFAKPDVADRIRWIQTAGVGVGFMEMGNKGAVGVRLGLATHADRDEEVEMTFVAAHLAPMEDDVQRRIQDWEYIVRNLVFEPAADHAASKTAGARAIEAATSEDAARDEQEPLISASYASGPASALHGLYTPTSHIFFAGDLNFRTHDTGPSPSDHKTFPQPNHSTDSPNHYTQLLTTDQLNRERSAGRILQGFSELPITFPPTYKYSTHLRPDPTSNPPPSPNQTWAWAKHRWPSWCDRILFVPPAPQPSDAFSFTPLNYTSLPLLPSSDHQPVALALTLTTDAPLAPPKESDDVRRKPPFPLDQDWRTKRAAARRREVVVGVLAYLTLTWEGNAVLVAMVLGAFGVGAVAKSFG</sequence>
<comment type="caution">
    <text evidence="3">The sequence shown here is derived from an EMBL/GenBank/DDBJ whole genome shotgun (WGS) entry which is preliminary data.</text>
</comment>
<dbReference type="SMART" id="SM00128">
    <property type="entry name" value="IPPc"/>
    <property type="match status" value="1"/>
</dbReference>
<accession>A0A8H4NAU8</accession>
<evidence type="ECO:0000259" key="2">
    <source>
        <dbReference type="SMART" id="SM00128"/>
    </source>
</evidence>
<dbReference type="PANTHER" id="PTHR11200">
    <property type="entry name" value="INOSITOL 5-PHOSPHATASE"/>
    <property type="match status" value="1"/>
</dbReference>
<reference evidence="3" key="1">
    <citation type="submission" date="2020-04" db="EMBL/GenBank/DDBJ databases">
        <title>Genome Assembly and Annotation of Botryosphaeria dothidea sdau 11-99, a Latent Pathogen of Apple Fruit Ring Rot in China.</title>
        <authorList>
            <person name="Yu C."/>
            <person name="Diao Y."/>
            <person name="Lu Q."/>
            <person name="Zhao J."/>
            <person name="Cui S."/>
            <person name="Peng C."/>
            <person name="He B."/>
            <person name="Liu H."/>
        </authorList>
    </citation>
    <scope>NUCLEOTIDE SEQUENCE [LARGE SCALE GENOMIC DNA]</scope>
    <source>
        <strain evidence="3">Sdau11-99</strain>
    </source>
</reference>
<organism evidence="3 4">
    <name type="scientific">Botryosphaeria dothidea</name>
    <dbReference type="NCBI Taxonomy" id="55169"/>
    <lineage>
        <taxon>Eukaryota</taxon>
        <taxon>Fungi</taxon>
        <taxon>Dikarya</taxon>
        <taxon>Ascomycota</taxon>
        <taxon>Pezizomycotina</taxon>
        <taxon>Dothideomycetes</taxon>
        <taxon>Dothideomycetes incertae sedis</taxon>
        <taxon>Botryosphaeriales</taxon>
        <taxon>Botryosphaeriaceae</taxon>
        <taxon>Botryosphaeria</taxon>
    </lineage>
</organism>
<dbReference type="InterPro" id="IPR036691">
    <property type="entry name" value="Endo/exonu/phosph_ase_sf"/>
</dbReference>